<dbReference type="Proteomes" id="UP000014157">
    <property type="component" value="Unassembled WGS sequence"/>
</dbReference>
<keyword evidence="1" id="KW-0175">Coiled coil</keyword>
<dbReference type="PATRIC" id="fig|1158609.3.peg.2543"/>
<dbReference type="RefSeq" id="WP_010765951.1">
    <property type="nucleotide sequence ID" value="NZ_ASWB01000002.1"/>
</dbReference>
<reference evidence="4 6" key="2">
    <citation type="submission" date="2013-03" db="EMBL/GenBank/DDBJ databases">
        <title>The Genome Sequence of Enterococcus moraviensis BAA-383 (PacBio/Illumina hybrid assembly).</title>
        <authorList>
            <consortium name="The Broad Institute Genomics Platform"/>
            <consortium name="The Broad Institute Genome Sequencing Center for Infectious Disease"/>
            <person name="Earl A."/>
            <person name="Russ C."/>
            <person name="Gilmore M."/>
            <person name="Surin D."/>
            <person name="Walker B."/>
            <person name="Young S."/>
            <person name="Zeng Q."/>
            <person name="Gargeya S."/>
            <person name="Fitzgerald M."/>
            <person name="Haas B."/>
            <person name="Abouelleil A."/>
            <person name="Allen A.W."/>
            <person name="Alvarado L."/>
            <person name="Arachchi H.M."/>
            <person name="Berlin A.M."/>
            <person name="Chapman S.B."/>
            <person name="Gainer-Dewar J."/>
            <person name="Goldberg J."/>
            <person name="Griggs A."/>
            <person name="Gujja S."/>
            <person name="Hansen M."/>
            <person name="Howarth C."/>
            <person name="Imamovic A."/>
            <person name="Ireland A."/>
            <person name="Larimer J."/>
            <person name="McCowan C."/>
            <person name="Murphy C."/>
            <person name="Pearson M."/>
            <person name="Poon T.W."/>
            <person name="Priest M."/>
            <person name="Roberts A."/>
            <person name="Saif S."/>
            <person name="Shea T."/>
            <person name="Sisk P."/>
            <person name="Sykes S."/>
            <person name="Wortman J."/>
            <person name="Nusbaum C."/>
            <person name="Birren B."/>
        </authorList>
    </citation>
    <scope>NUCLEOTIDE SEQUENCE [LARGE SCALE GENOMIC DNA]</scope>
    <source>
        <strain evidence="4 6">ATCC BAA-383</strain>
    </source>
</reference>
<dbReference type="EMBL" id="AJAS01000022">
    <property type="protein sequence ID" value="EOH96884.1"/>
    <property type="molecule type" value="Genomic_DNA"/>
</dbReference>
<keyword evidence="6" id="KW-1185">Reference proteome</keyword>
<keyword evidence="2" id="KW-0472">Membrane</keyword>
<keyword evidence="2" id="KW-1133">Transmembrane helix</keyword>
<protein>
    <recommendedName>
        <fullName evidence="7">MapZ extracellular domain-containing protein</fullName>
    </recommendedName>
</protein>
<evidence type="ECO:0008006" key="7">
    <source>
        <dbReference type="Google" id="ProtNLM"/>
    </source>
</evidence>
<dbReference type="eggNOG" id="ENOG503403H">
    <property type="taxonomic scope" value="Bacteria"/>
</dbReference>
<feature type="transmembrane region" description="Helical" evidence="2">
    <location>
        <begin position="6"/>
        <end position="27"/>
    </location>
</feature>
<evidence type="ECO:0000313" key="5">
    <source>
        <dbReference type="Proteomes" id="UP000013781"/>
    </source>
</evidence>
<sequence length="263" mass="29546">MGKSGWVGKLICVLVILSSISICFLGMQSNTKQEQKRKVEYAKSTVENEAVKINQLNKAIGQLYQKNQDEFLIEPFDDEKLKDIERDATALKTEAADFGLKKTDFKTDTAEISQGKNNLLGEIETIKNKKNTQEEVAALLEQAPTDWETGSSSVSVNEKATAEGILQIRNKMNKTESQWSNSITAYLDEMAAQVKQYHEIKQSIAEMLKDDVLTETATLDNFILVFNQVDQVKSEILKKELSSKLDIIDKLLETEANNDTISE</sequence>
<feature type="coiled-coil region" evidence="1">
    <location>
        <begin position="116"/>
        <end position="143"/>
    </location>
</feature>
<reference evidence="3 5" key="1">
    <citation type="submission" date="2013-02" db="EMBL/GenBank/DDBJ databases">
        <title>The Genome Sequence of Enterococcus moraviensis BAA-383.</title>
        <authorList>
            <consortium name="The Broad Institute Genome Sequencing Platform"/>
            <consortium name="The Broad Institute Genome Sequencing Center for Infectious Disease"/>
            <person name="Earl A.M."/>
            <person name="Gilmore M.S."/>
            <person name="Lebreton F."/>
            <person name="Walker B."/>
            <person name="Young S.K."/>
            <person name="Zeng Q."/>
            <person name="Gargeya S."/>
            <person name="Fitzgerald M."/>
            <person name="Haas B."/>
            <person name="Abouelleil A."/>
            <person name="Alvarado L."/>
            <person name="Arachchi H.M."/>
            <person name="Berlin A.M."/>
            <person name="Chapman S.B."/>
            <person name="Dewar J."/>
            <person name="Goldberg J."/>
            <person name="Griggs A."/>
            <person name="Gujja S."/>
            <person name="Hansen M."/>
            <person name="Howarth C."/>
            <person name="Imamovic A."/>
            <person name="Larimer J."/>
            <person name="McCowan C."/>
            <person name="Murphy C."/>
            <person name="Neiman D."/>
            <person name="Pearson M."/>
            <person name="Priest M."/>
            <person name="Roberts A."/>
            <person name="Saif S."/>
            <person name="Shea T."/>
            <person name="Sisk P."/>
            <person name="Sykes S."/>
            <person name="Wortman J."/>
            <person name="Nusbaum C."/>
            <person name="Birren B."/>
        </authorList>
    </citation>
    <scope>NUCLEOTIDE SEQUENCE [LARGE SCALE GENOMIC DNA]</scope>
    <source>
        <strain evidence="3 5">ATCC BAA-383</strain>
    </source>
</reference>
<comment type="caution">
    <text evidence="3">The sequence shown here is derived from an EMBL/GenBank/DDBJ whole genome shotgun (WGS) entry which is preliminary data.</text>
</comment>
<dbReference type="OrthoDB" id="2194564at2"/>
<evidence type="ECO:0000256" key="1">
    <source>
        <dbReference type="SAM" id="Coils"/>
    </source>
</evidence>
<dbReference type="Proteomes" id="UP000013781">
    <property type="component" value="Unassembled WGS sequence"/>
</dbReference>
<dbReference type="EMBL" id="ASWB01000002">
    <property type="protein sequence ID" value="EOT71501.1"/>
    <property type="molecule type" value="Genomic_DNA"/>
</dbReference>
<dbReference type="AlphaFoldDB" id="R2T9G8"/>
<dbReference type="HOGENOM" id="CLU_092349_1_0_9"/>
<gene>
    <name evidence="4" type="ORF">I586_01302</name>
    <name evidence="3" type="ORF">UAY_02616</name>
</gene>
<keyword evidence="2" id="KW-0812">Transmembrane</keyword>
<evidence type="ECO:0000313" key="4">
    <source>
        <dbReference type="EMBL" id="EOT71501.1"/>
    </source>
</evidence>
<accession>R2T9G8</accession>
<evidence type="ECO:0000313" key="3">
    <source>
        <dbReference type="EMBL" id="EOH96884.1"/>
    </source>
</evidence>
<evidence type="ECO:0000256" key="2">
    <source>
        <dbReference type="SAM" id="Phobius"/>
    </source>
</evidence>
<organism evidence="3 5">
    <name type="scientific">Enterococcus moraviensis ATCC BAA-383</name>
    <dbReference type="NCBI Taxonomy" id="1158609"/>
    <lineage>
        <taxon>Bacteria</taxon>
        <taxon>Bacillati</taxon>
        <taxon>Bacillota</taxon>
        <taxon>Bacilli</taxon>
        <taxon>Lactobacillales</taxon>
        <taxon>Enterococcaceae</taxon>
        <taxon>Enterococcus</taxon>
    </lineage>
</organism>
<proteinExistence type="predicted"/>
<evidence type="ECO:0000313" key="6">
    <source>
        <dbReference type="Proteomes" id="UP000014157"/>
    </source>
</evidence>
<dbReference type="STRING" id="155617.RV09_GL001801"/>
<name>R2T9G8_9ENTE</name>